<reference evidence="1 2" key="1">
    <citation type="submission" date="2019-08" db="EMBL/GenBank/DDBJ databases">
        <title>Complete genome sequence of Rhodanobacter glycinis strain T01E-68 isolated from tomato root.</title>
        <authorList>
            <person name="Weon H.-Y."/>
            <person name="Lee S.A."/>
        </authorList>
    </citation>
    <scope>NUCLEOTIDE SEQUENCE [LARGE SCALE GENOMIC DNA]</scope>
    <source>
        <strain evidence="1 2">T01E-68</strain>
    </source>
</reference>
<gene>
    <name evidence="1" type="ORF">CS053_03595</name>
</gene>
<dbReference type="RefSeq" id="WP_147626398.1">
    <property type="nucleotide sequence ID" value="NZ_CP042807.1"/>
</dbReference>
<protein>
    <submittedName>
        <fullName evidence="1">Glycosyltransferase family 2 protein</fullName>
    </submittedName>
</protein>
<organism evidence="1 2">
    <name type="scientific">Rhodanobacter glycinis</name>
    <dbReference type="NCBI Taxonomy" id="582702"/>
    <lineage>
        <taxon>Bacteria</taxon>
        <taxon>Pseudomonadati</taxon>
        <taxon>Pseudomonadota</taxon>
        <taxon>Gammaproteobacteria</taxon>
        <taxon>Lysobacterales</taxon>
        <taxon>Rhodanobacteraceae</taxon>
        <taxon>Rhodanobacter</taxon>
    </lineage>
</organism>
<dbReference type="KEGG" id="rgl:CS053_03595"/>
<dbReference type="AlphaFoldDB" id="A0A5B9E0E7"/>
<keyword evidence="1" id="KW-0808">Transferase</keyword>
<sequence length="221" mass="25628">MALSNQTVPVFIVSFNRVSYIRQVVESLECLGFQDITIIDNASTYEPLLEYLDNSPHKVARLPKNFGHLALWRSERFSKIIEHERFILNDNDVVPAPGCPSDITELLCEVLDRYPRHTKAGLSLRINDLPDFYAFKNQVLAWEAPFWETLLDDGHYEAAIDTTFALYRPGVHCDEERWWRSIRTAPLIPQCICHGIRIRELTLPKIFIINERLRAYRVSGV</sequence>
<dbReference type="EMBL" id="CP042807">
    <property type="protein sequence ID" value="QEE23697.1"/>
    <property type="molecule type" value="Genomic_DNA"/>
</dbReference>
<dbReference type="GO" id="GO:0016740">
    <property type="term" value="F:transferase activity"/>
    <property type="evidence" value="ECO:0007669"/>
    <property type="project" value="UniProtKB-KW"/>
</dbReference>
<evidence type="ECO:0000313" key="2">
    <source>
        <dbReference type="Proteomes" id="UP000321807"/>
    </source>
</evidence>
<dbReference type="Proteomes" id="UP000321807">
    <property type="component" value="Chromosome"/>
</dbReference>
<evidence type="ECO:0000313" key="1">
    <source>
        <dbReference type="EMBL" id="QEE23697.1"/>
    </source>
</evidence>
<name>A0A5B9E0E7_9GAMM</name>
<proteinExistence type="predicted"/>
<dbReference type="InterPro" id="IPR029044">
    <property type="entry name" value="Nucleotide-diphossugar_trans"/>
</dbReference>
<dbReference type="SUPFAM" id="SSF53448">
    <property type="entry name" value="Nucleotide-diphospho-sugar transferases"/>
    <property type="match status" value="1"/>
</dbReference>
<accession>A0A5B9E0E7</accession>